<dbReference type="Proteomes" id="UP000620139">
    <property type="component" value="Unassembled WGS sequence"/>
</dbReference>
<keyword evidence="3" id="KW-1185">Reference proteome</keyword>
<reference evidence="2" key="1">
    <citation type="submission" date="2020-12" db="EMBL/GenBank/DDBJ databases">
        <title>The genome sequence of Inhella sp. 4Y17.</title>
        <authorList>
            <person name="Liu Y."/>
        </authorList>
    </citation>
    <scope>NUCLEOTIDE SEQUENCE</scope>
    <source>
        <strain evidence="2">4Y10</strain>
    </source>
</reference>
<dbReference type="PROSITE" id="PS51677">
    <property type="entry name" value="NODB"/>
    <property type="match status" value="1"/>
</dbReference>
<gene>
    <name evidence="2" type="ORF">I7X43_01915</name>
</gene>
<dbReference type="PANTHER" id="PTHR10587:SF125">
    <property type="entry name" value="POLYSACCHARIDE DEACETYLASE YHEN-RELATED"/>
    <property type="match status" value="1"/>
</dbReference>
<sequence length="266" mass="29420">MLSFDDGPSGREGASNPTEQVLNTLANNAIQPGIKALFFVQTRTSSGGATARGKELLRREAAEGHVLGFHTATPGHQSHRRMESEALREALALGLSDHETLLGRRPTLVRPPGWAYDARTLGLYHEAGLSMLLTDLSASDGKIVWPYYSWRRRSHLRHQLRELGPRLQALPVADGVRPVVVTFHDPNPFTAECLEEYLQLLVEEARALGLPLDARQPFYAESTALAQAAAARVVRDAEPVQHVAGFWSSWRETLLGDWGRTAHQRP</sequence>
<evidence type="ECO:0000313" key="3">
    <source>
        <dbReference type="Proteomes" id="UP000620139"/>
    </source>
</evidence>
<dbReference type="Gene3D" id="3.20.20.370">
    <property type="entry name" value="Glycoside hydrolase/deacetylase"/>
    <property type="match status" value="1"/>
</dbReference>
<accession>A0A931ITA7</accession>
<dbReference type="SUPFAM" id="SSF88713">
    <property type="entry name" value="Glycoside hydrolase/deacetylase"/>
    <property type="match status" value="1"/>
</dbReference>
<dbReference type="InterPro" id="IPR002509">
    <property type="entry name" value="NODB_dom"/>
</dbReference>
<dbReference type="CDD" id="cd10917">
    <property type="entry name" value="CE4_NodB_like_6s_7s"/>
    <property type="match status" value="1"/>
</dbReference>
<comment type="caution">
    <text evidence="2">The sequence shown here is derived from an EMBL/GenBank/DDBJ whole genome shotgun (WGS) entry which is preliminary data.</text>
</comment>
<dbReference type="InterPro" id="IPR050248">
    <property type="entry name" value="Polysacc_deacetylase_ArnD"/>
</dbReference>
<feature type="domain" description="NodB homology" evidence="1">
    <location>
        <begin position="1"/>
        <end position="213"/>
    </location>
</feature>
<proteinExistence type="predicted"/>
<protein>
    <submittedName>
        <fullName evidence="2">Polysaccharide deacetylase family protein</fullName>
    </submittedName>
</protein>
<dbReference type="PANTHER" id="PTHR10587">
    <property type="entry name" value="GLYCOSYL TRANSFERASE-RELATED"/>
    <property type="match status" value="1"/>
</dbReference>
<dbReference type="EMBL" id="JAEDAL010000001">
    <property type="protein sequence ID" value="MBH9551592.1"/>
    <property type="molecule type" value="Genomic_DNA"/>
</dbReference>
<dbReference type="AlphaFoldDB" id="A0A931ITA7"/>
<evidence type="ECO:0000259" key="1">
    <source>
        <dbReference type="PROSITE" id="PS51677"/>
    </source>
</evidence>
<dbReference type="InterPro" id="IPR011330">
    <property type="entry name" value="Glyco_hydro/deAcase_b/a-brl"/>
</dbReference>
<dbReference type="Pfam" id="PF01522">
    <property type="entry name" value="Polysacc_deac_1"/>
    <property type="match status" value="1"/>
</dbReference>
<name>A0A931ITA7_9BURK</name>
<evidence type="ECO:0000313" key="2">
    <source>
        <dbReference type="EMBL" id="MBH9551592.1"/>
    </source>
</evidence>
<organism evidence="2 3">
    <name type="scientific">Inhella gelatinilytica</name>
    <dbReference type="NCBI Taxonomy" id="2795030"/>
    <lineage>
        <taxon>Bacteria</taxon>
        <taxon>Pseudomonadati</taxon>
        <taxon>Pseudomonadota</taxon>
        <taxon>Betaproteobacteria</taxon>
        <taxon>Burkholderiales</taxon>
        <taxon>Sphaerotilaceae</taxon>
        <taxon>Inhella</taxon>
    </lineage>
</organism>
<dbReference type="GO" id="GO:0005975">
    <property type="term" value="P:carbohydrate metabolic process"/>
    <property type="evidence" value="ECO:0007669"/>
    <property type="project" value="InterPro"/>
</dbReference>
<dbReference type="GO" id="GO:0016810">
    <property type="term" value="F:hydrolase activity, acting on carbon-nitrogen (but not peptide) bonds"/>
    <property type="evidence" value="ECO:0007669"/>
    <property type="project" value="InterPro"/>
</dbReference>